<comment type="subcellular location">
    <subcellularLocation>
        <location evidence="1">Vacuole</location>
    </subcellularLocation>
</comment>
<comment type="similarity">
    <text evidence="2">Belongs to the strictosidine synthase family.</text>
</comment>
<comment type="caution">
    <text evidence="6">The sequence shown here is derived from an EMBL/GenBank/DDBJ whole genome shotgun (WGS) entry which is preliminary data.</text>
</comment>
<accession>A0A7J0FC23</accession>
<keyword evidence="3" id="KW-0926">Vacuole</keyword>
<dbReference type="Gene3D" id="2.120.10.30">
    <property type="entry name" value="TolB, C-terminal domain"/>
    <property type="match status" value="1"/>
</dbReference>
<proteinExistence type="inferred from homology"/>
<dbReference type="Pfam" id="PF20067">
    <property type="entry name" value="SSL_N"/>
    <property type="match status" value="1"/>
</dbReference>
<sequence>MKMQALRSVSWEIVTSMDSTPVWGSTAGGDVTSGHVPFDTAILVDSKKWRKVVDYLTGVWNTLRERRGMVLMDSNGPHDFFKYYAREAPYDATFEVFAQALSYSTLLDSQPFIANLIFLTRSFRGKLINNEYGFHIGFCKDLQISRNNLLMLCIKLLACNHTSKSSSSHPYHQTYSSSLQQLPLPLLPQTAGYRVIKLGEGLVETPEDVCVDKNGILYTATRDGWIKRLNRNGSWEDWRKYDSNAMSGITITKSGSIIVCDCEKGLLKVDDDGVTVLTSHVKGTKIRLADDVIEASDGSLYFSDGSTKFGFHHWHLDLLEAKPNGQLLKYDPSSNDTSVVIDGLYFPNGVALSTNQDYLVIKEKLKIFVDNLPGAPDNINLAPDGSYWIALLQLISSRFEFVHTSKAFKHLLATFPGLFELVKGVDKKAMVVNVAADGKIVRSFDDPTGEVISFVTSALEFDDHLYLGSLTSNFIGKLPLNAV</sequence>
<evidence type="ECO:0000259" key="5">
    <source>
        <dbReference type="Pfam" id="PF03088"/>
    </source>
</evidence>
<organism evidence="6 7">
    <name type="scientific">Actinidia rufa</name>
    <dbReference type="NCBI Taxonomy" id="165716"/>
    <lineage>
        <taxon>Eukaryota</taxon>
        <taxon>Viridiplantae</taxon>
        <taxon>Streptophyta</taxon>
        <taxon>Embryophyta</taxon>
        <taxon>Tracheophyta</taxon>
        <taxon>Spermatophyta</taxon>
        <taxon>Magnoliopsida</taxon>
        <taxon>eudicotyledons</taxon>
        <taxon>Gunneridae</taxon>
        <taxon>Pentapetalae</taxon>
        <taxon>asterids</taxon>
        <taxon>Ericales</taxon>
        <taxon>Actinidiaceae</taxon>
        <taxon>Actinidia</taxon>
    </lineage>
</organism>
<dbReference type="PANTHER" id="PTHR10426">
    <property type="entry name" value="STRICTOSIDINE SYNTHASE-RELATED"/>
    <property type="match status" value="1"/>
</dbReference>
<feature type="domain" description="Strictosidine synthase conserved region" evidence="5">
    <location>
        <begin position="294"/>
        <end position="364"/>
    </location>
</feature>
<evidence type="ECO:0000313" key="7">
    <source>
        <dbReference type="Proteomes" id="UP000585474"/>
    </source>
</evidence>
<dbReference type="GO" id="GO:0016787">
    <property type="term" value="F:hydrolase activity"/>
    <property type="evidence" value="ECO:0007669"/>
    <property type="project" value="TreeGrafter"/>
</dbReference>
<name>A0A7J0FC23_9ERIC</name>
<evidence type="ECO:0000256" key="4">
    <source>
        <dbReference type="ARBA" id="ARBA00023180"/>
    </source>
</evidence>
<dbReference type="OrthoDB" id="5307922at2759"/>
<dbReference type="AlphaFoldDB" id="A0A7J0FC23"/>
<protein>
    <recommendedName>
        <fullName evidence="5">Strictosidine synthase conserved region domain-containing protein</fullName>
    </recommendedName>
</protein>
<dbReference type="GO" id="GO:0005773">
    <property type="term" value="C:vacuole"/>
    <property type="evidence" value="ECO:0007669"/>
    <property type="project" value="UniProtKB-SubCell"/>
</dbReference>
<evidence type="ECO:0000256" key="1">
    <source>
        <dbReference type="ARBA" id="ARBA00004116"/>
    </source>
</evidence>
<evidence type="ECO:0000256" key="3">
    <source>
        <dbReference type="ARBA" id="ARBA00022554"/>
    </source>
</evidence>
<dbReference type="SUPFAM" id="SSF63829">
    <property type="entry name" value="Calcium-dependent phosphotriesterase"/>
    <property type="match status" value="1"/>
</dbReference>
<dbReference type="InterPro" id="IPR011042">
    <property type="entry name" value="6-blade_b-propeller_TolB-like"/>
</dbReference>
<keyword evidence="4" id="KW-0325">Glycoprotein</keyword>
<dbReference type="Pfam" id="PF03088">
    <property type="entry name" value="Str_synth"/>
    <property type="match status" value="1"/>
</dbReference>
<dbReference type="InterPro" id="IPR018119">
    <property type="entry name" value="Strictosidine_synth_cons-reg"/>
</dbReference>
<dbReference type="FunFam" id="2.120.10.30:FF:000066">
    <property type="entry name" value="ABC transporter permease protein"/>
    <property type="match status" value="1"/>
</dbReference>
<gene>
    <name evidence="6" type="ORF">Acr_11g0005560</name>
</gene>
<dbReference type="PANTHER" id="PTHR10426:SF68">
    <property type="entry name" value="OS07G0614000 PROTEIN"/>
    <property type="match status" value="1"/>
</dbReference>
<dbReference type="Proteomes" id="UP000585474">
    <property type="component" value="Unassembled WGS sequence"/>
</dbReference>
<keyword evidence="7" id="KW-1185">Reference proteome</keyword>
<reference evidence="6 7" key="1">
    <citation type="submission" date="2019-07" db="EMBL/GenBank/DDBJ databases">
        <title>De Novo Assembly of kiwifruit Actinidia rufa.</title>
        <authorList>
            <person name="Sugita-Konishi S."/>
            <person name="Sato K."/>
            <person name="Mori E."/>
            <person name="Abe Y."/>
            <person name="Kisaki G."/>
            <person name="Hamano K."/>
            <person name="Suezawa K."/>
            <person name="Otani M."/>
            <person name="Fukuda T."/>
            <person name="Manabe T."/>
            <person name="Gomi K."/>
            <person name="Tabuchi M."/>
            <person name="Akimitsu K."/>
            <person name="Kataoka I."/>
        </authorList>
    </citation>
    <scope>NUCLEOTIDE SEQUENCE [LARGE SCALE GENOMIC DNA]</scope>
    <source>
        <strain evidence="7">cv. Fuchu</strain>
    </source>
</reference>
<dbReference type="GO" id="GO:0012505">
    <property type="term" value="C:endomembrane system"/>
    <property type="evidence" value="ECO:0007669"/>
    <property type="project" value="TreeGrafter"/>
</dbReference>
<evidence type="ECO:0000313" key="6">
    <source>
        <dbReference type="EMBL" id="GFY96250.1"/>
    </source>
</evidence>
<evidence type="ECO:0000256" key="2">
    <source>
        <dbReference type="ARBA" id="ARBA00009191"/>
    </source>
</evidence>
<dbReference type="EMBL" id="BJWL01000011">
    <property type="protein sequence ID" value="GFY96250.1"/>
    <property type="molecule type" value="Genomic_DNA"/>
</dbReference>